<evidence type="ECO:0000313" key="10">
    <source>
        <dbReference type="EMBL" id="CAE0037975.1"/>
    </source>
</evidence>
<dbReference type="PANTHER" id="PTHR31620:SF15">
    <property type="entry name" value="PROTEIN RETICULATA-RELATED 2, CHLOROPLASTIC-RELATED"/>
    <property type="match status" value="1"/>
</dbReference>
<dbReference type="AlphaFoldDB" id="A0A7S2ZEW1"/>
<keyword evidence="9" id="KW-0472">Membrane</keyword>
<keyword evidence="7" id="KW-0809">Transit peptide</keyword>
<evidence type="ECO:0000256" key="9">
    <source>
        <dbReference type="ARBA" id="ARBA00023136"/>
    </source>
</evidence>
<dbReference type="GO" id="GO:0009507">
    <property type="term" value="C:chloroplast"/>
    <property type="evidence" value="ECO:0007669"/>
    <property type="project" value="UniProtKB-SubCell"/>
</dbReference>
<dbReference type="PANTHER" id="PTHR31620">
    <property type="entry name" value="PROTEIN RETICULATA-RELATED 2, CHLOROPLASTIC-RELATED"/>
    <property type="match status" value="1"/>
</dbReference>
<evidence type="ECO:0000256" key="2">
    <source>
        <dbReference type="ARBA" id="ARBA00004229"/>
    </source>
</evidence>
<keyword evidence="4" id="KW-0150">Chloroplast</keyword>
<sequence length="110" mass="11743">MKFSCVGLVAGLAGTCISYILLSVRNAKSSEASAVKTKKLPGLIPNAFGWAGFMFVSSSPRYQLVAGLERGMFMWAPDAVAKTSSGLFRTMNNIVGGASWVWYARSVGLQ</sequence>
<accession>A0A7S2ZEW1</accession>
<protein>
    <submittedName>
        <fullName evidence="10">Uncharacterized protein</fullName>
    </submittedName>
</protein>
<keyword evidence="8" id="KW-1133">Transmembrane helix</keyword>
<evidence type="ECO:0000256" key="7">
    <source>
        <dbReference type="ARBA" id="ARBA00022946"/>
    </source>
</evidence>
<reference evidence="10" key="1">
    <citation type="submission" date="2021-01" db="EMBL/GenBank/DDBJ databases">
        <authorList>
            <person name="Corre E."/>
            <person name="Pelletier E."/>
            <person name="Niang G."/>
            <person name="Scheremetjew M."/>
            <person name="Finn R."/>
            <person name="Kale V."/>
            <person name="Holt S."/>
            <person name="Cochrane G."/>
            <person name="Meng A."/>
            <person name="Brown T."/>
            <person name="Cohen L."/>
        </authorList>
    </citation>
    <scope>NUCLEOTIDE SEQUENCE</scope>
    <source>
        <strain evidence="10">CCMP 769</strain>
    </source>
</reference>
<dbReference type="InterPro" id="IPR021825">
    <property type="entry name" value="RETICULATA-related"/>
</dbReference>
<comment type="subcellular location">
    <subcellularLocation>
        <location evidence="1">Membrane</location>
        <topology evidence="1">Multi-pass membrane protein</topology>
    </subcellularLocation>
    <subcellularLocation>
        <location evidence="2">Plastid</location>
        <location evidence="2">Chloroplast</location>
    </subcellularLocation>
</comment>
<name>A0A7S2ZEW1_9RHOD</name>
<proteinExistence type="inferred from homology"/>
<organism evidence="10">
    <name type="scientific">Rhodosorus marinus</name>
    <dbReference type="NCBI Taxonomy" id="101924"/>
    <lineage>
        <taxon>Eukaryota</taxon>
        <taxon>Rhodophyta</taxon>
        <taxon>Stylonematophyceae</taxon>
        <taxon>Stylonematales</taxon>
        <taxon>Stylonemataceae</taxon>
        <taxon>Rhodosorus</taxon>
    </lineage>
</organism>
<evidence type="ECO:0000256" key="5">
    <source>
        <dbReference type="ARBA" id="ARBA00022640"/>
    </source>
</evidence>
<keyword evidence="6" id="KW-0812">Transmembrane</keyword>
<evidence type="ECO:0000256" key="1">
    <source>
        <dbReference type="ARBA" id="ARBA00004141"/>
    </source>
</evidence>
<evidence type="ECO:0000256" key="8">
    <source>
        <dbReference type="ARBA" id="ARBA00022989"/>
    </source>
</evidence>
<evidence type="ECO:0000256" key="3">
    <source>
        <dbReference type="ARBA" id="ARBA00010793"/>
    </source>
</evidence>
<comment type="similarity">
    <text evidence="3">Belongs to the RETICULATA family.</text>
</comment>
<evidence type="ECO:0000256" key="4">
    <source>
        <dbReference type="ARBA" id="ARBA00022528"/>
    </source>
</evidence>
<evidence type="ECO:0000256" key="6">
    <source>
        <dbReference type="ARBA" id="ARBA00022692"/>
    </source>
</evidence>
<gene>
    <name evidence="10" type="ORF">RMAR00112_LOCUS5933</name>
</gene>
<keyword evidence="5" id="KW-0934">Plastid</keyword>
<dbReference type="GO" id="GO:0016020">
    <property type="term" value="C:membrane"/>
    <property type="evidence" value="ECO:0007669"/>
    <property type="project" value="UniProtKB-SubCell"/>
</dbReference>
<dbReference type="Pfam" id="PF11891">
    <property type="entry name" value="RETICULATA-like"/>
    <property type="match status" value="1"/>
</dbReference>
<dbReference type="EMBL" id="HBHW01007925">
    <property type="protein sequence ID" value="CAE0037975.1"/>
    <property type="molecule type" value="Transcribed_RNA"/>
</dbReference>